<feature type="transmembrane region" description="Helical" evidence="5">
    <location>
        <begin position="339"/>
        <end position="363"/>
    </location>
</feature>
<dbReference type="InterPro" id="IPR036259">
    <property type="entry name" value="MFS_trans_sf"/>
</dbReference>
<dbReference type="SUPFAM" id="SSF103473">
    <property type="entry name" value="MFS general substrate transporter"/>
    <property type="match status" value="1"/>
</dbReference>
<feature type="transmembrane region" description="Helical" evidence="5">
    <location>
        <begin position="86"/>
        <end position="105"/>
    </location>
</feature>
<evidence type="ECO:0000259" key="6">
    <source>
        <dbReference type="PROSITE" id="PS50850"/>
    </source>
</evidence>
<reference evidence="7 8" key="1">
    <citation type="submission" date="2019-06" db="EMBL/GenBank/DDBJ databases">
        <title>Sequencing the genomes of 1000 actinobacteria strains.</title>
        <authorList>
            <person name="Klenk H.-P."/>
        </authorList>
    </citation>
    <scope>NUCLEOTIDE SEQUENCE [LARGE SCALE GENOMIC DNA]</scope>
    <source>
        <strain evidence="7 8">DSM 44826</strain>
    </source>
</reference>
<evidence type="ECO:0000256" key="2">
    <source>
        <dbReference type="ARBA" id="ARBA00022692"/>
    </source>
</evidence>
<dbReference type="GO" id="GO:0005886">
    <property type="term" value="C:plasma membrane"/>
    <property type="evidence" value="ECO:0007669"/>
    <property type="project" value="UniProtKB-SubCell"/>
</dbReference>
<dbReference type="GO" id="GO:0022857">
    <property type="term" value="F:transmembrane transporter activity"/>
    <property type="evidence" value="ECO:0007669"/>
    <property type="project" value="InterPro"/>
</dbReference>
<feature type="transmembrane region" description="Helical" evidence="5">
    <location>
        <begin position="303"/>
        <end position="327"/>
    </location>
</feature>
<name>A0A561UIR7_9ACTN</name>
<feature type="transmembrane region" description="Helical" evidence="5">
    <location>
        <begin position="20"/>
        <end position="45"/>
    </location>
</feature>
<feature type="transmembrane region" description="Helical" evidence="5">
    <location>
        <begin position="369"/>
        <end position="388"/>
    </location>
</feature>
<dbReference type="InterPro" id="IPR011701">
    <property type="entry name" value="MFS"/>
</dbReference>
<dbReference type="Proteomes" id="UP000317940">
    <property type="component" value="Unassembled WGS sequence"/>
</dbReference>
<evidence type="ECO:0000256" key="1">
    <source>
        <dbReference type="ARBA" id="ARBA00004651"/>
    </source>
</evidence>
<dbReference type="EMBL" id="VIWT01000001">
    <property type="protein sequence ID" value="TWF99246.1"/>
    <property type="molecule type" value="Genomic_DNA"/>
</dbReference>
<feature type="transmembrane region" description="Helical" evidence="5">
    <location>
        <begin position="279"/>
        <end position="297"/>
    </location>
</feature>
<accession>A0A561UIR7</accession>
<feature type="transmembrane region" description="Helical" evidence="5">
    <location>
        <begin position="144"/>
        <end position="164"/>
    </location>
</feature>
<keyword evidence="2 5" id="KW-0812">Transmembrane</keyword>
<evidence type="ECO:0000313" key="8">
    <source>
        <dbReference type="Proteomes" id="UP000317940"/>
    </source>
</evidence>
<dbReference type="PROSITE" id="PS50850">
    <property type="entry name" value="MFS"/>
    <property type="match status" value="1"/>
</dbReference>
<evidence type="ECO:0000256" key="5">
    <source>
        <dbReference type="SAM" id="Phobius"/>
    </source>
</evidence>
<evidence type="ECO:0000256" key="4">
    <source>
        <dbReference type="ARBA" id="ARBA00023136"/>
    </source>
</evidence>
<proteinExistence type="predicted"/>
<dbReference type="Gene3D" id="1.20.1250.20">
    <property type="entry name" value="MFS general substrate transporter like domains"/>
    <property type="match status" value="1"/>
</dbReference>
<comment type="subcellular location">
    <subcellularLocation>
        <location evidence="1">Cell membrane</location>
        <topology evidence="1">Multi-pass membrane protein</topology>
    </subcellularLocation>
</comment>
<dbReference type="InterPro" id="IPR052714">
    <property type="entry name" value="MFS_Exporter"/>
</dbReference>
<feature type="transmembrane region" description="Helical" evidence="5">
    <location>
        <begin position="57"/>
        <end position="74"/>
    </location>
</feature>
<sequence>MLTEQDSEVAETTDKRSMRYALLISLATGIGYLPFALTIPILPGYVTNRLHGGPADVGAVVSSYALTSLLLRPVSGALMNRLGARALSVGGALLTVLATVCYPLAGSIAELVGLRLLVGVGMGVMQAATGVWPVQLVAKDRQSWALGLGGTVNYLALGLGAPLGTLLGRLVGTSETFVIAGLVALLVIPIALYVPEVRLPPKEEKAGAERGRALLGTVLPSVALVFTAFGFAAVASFAVAKYNALGVSGGAAVVTAYSLTVVLLRIAGTWIRWEAKGPAALAGLFLVEAAGIALVGLSHGLGLGVVGGVLTGVGMWQIYPALGVLVVRSVSERGRAVALSVFGACFTVGVAIGSGSLGLIAQAAGYQRMFLICAACIVLGLLVAVAASRVRGPAGEGR</sequence>
<keyword evidence="4 5" id="KW-0472">Membrane</keyword>
<protein>
    <submittedName>
        <fullName evidence="7">Putative MFS family arabinose efflux permease</fullName>
    </submittedName>
</protein>
<evidence type="ECO:0000256" key="3">
    <source>
        <dbReference type="ARBA" id="ARBA00022989"/>
    </source>
</evidence>
<dbReference type="AlphaFoldDB" id="A0A561UIR7"/>
<feature type="transmembrane region" description="Helical" evidence="5">
    <location>
        <begin position="111"/>
        <end position="132"/>
    </location>
</feature>
<organism evidence="7 8">
    <name type="scientific">Kitasatospora viridis</name>
    <dbReference type="NCBI Taxonomy" id="281105"/>
    <lineage>
        <taxon>Bacteria</taxon>
        <taxon>Bacillati</taxon>
        <taxon>Actinomycetota</taxon>
        <taxon>Actinomycetes</taxon>
        <taxon>Kitasatosporales</taxon>
        <taxon>Streptomycetaceae</taxon>
        <taxon>Kitasatospora</taxon>
    </lineage>
</organism>
<dbReference type="RefSeq" id="WP_170304929.1">
    <property type="nucleotide sequence ID" value="NZ_BAAAMZ010000015.1"/>
</dbReference>
<evidence type="ECO:0000313" key="7">
    <source>
        <dbReference type="EMBL" id="TWF99246.1"/>
    </source>
</evidence>
<keyword evidence="3 5" id="KW-1133">Transmembrane helix</keyword>
<feature type="transmembrane region" description="Helical" evidence="5">
    <location>
        <begin position="214"/>
        <end position="239"/>
    </location>
</feature>
<feature type="transmembrane region" description="Helical" evidence="5">
    <location>
        <begin position="176"/>
        <end position="194"/>
    </location>
</feature>
<dbReference type="PANTHER" id="PTHR23531:SF1">
    <property type="entry name" value="QUINOLENE RESISTANCE PROTEIN NORA"/>
    <property type="match status" value="1"/>
</dbReference>
<feature type="transmembrane region" description="Helical" evidence="5">
    <location>
        <begin position="245"/>
        <end position="267"/>
    </location>
</feature>
<gene>
    <name evidence="7" type="ORF">FHX73_113089</name>
</gene>
<dbReference type="Pfam" id="PF07690">
    <property type="entry name" value="MFS_1"/>
    <property type="match status" value="1"/>
</dbReference>
<dbReference type="InterPro" id="IPR020846">
    <property type="entry name" value="MFS_dom"/>
</dbReference>
<feature type="domain" description="Major facilitator superfamily (MFS) profile" evidence="6">
    <location>
        <begin position="20"/>
        <end position="392"/>
    </location>
</feature>
<comment type="caution">
    <text evidence="7">The sequence shown here is derived from an EMBL/GenBank/DDBJ whole genome shotgun (WGS) entry which is preliminary data.</text>
</comment>
<dbReference type="PANTHER" id="PTHR23531">
    <property type="entry name" value="QUINOLENE RESISTANCE PROTEIN NORA"/>
    <property type="match status" value="1"/>
</dbReference>
<keyword evidence="8" id="KW-1185">Reference proteome</keyword>